<dbReference type="EMBL" id="CP003273">
    <property type="protein sequence ID" value="AGL00749.1"/>
    <property type="molecule type" value="Genomic_DNA"/>
</dbReference>
<keyword evidence="1" id="KW-1133">Transmembrane helix</keyword>
<dbReference type="HOGENOM" id="CLU_2733432_0_0_9"/>
<evidence type="ECO:0000313" key="2">
    <source>
        <dbReference type="EMBL" id="AGL00749.1"/>
    </source>
</evidence>
<dbReference type="Proteomes" id="UP000013520">
    <property type="component" value="Chromosome"/>
</dbReference>
<dbReference type="AlphaFoldDB" id="R4KDT7"/>
<organism evidence="2 3">
    <name type="scientific">Desulfoscipio gibsoniae DSM 7213</name>
    <dbReference type="NCBI Taxonomy" id="767817"/>
    <lineage>
        <taxon>Bacteria</taxon>
        <taxon>Bacillati</taxon>
        <taxon>Bacillota</taxon>
        <taxon>Clostridia</taxon>
        <taxon>Eubacteriales</taxon>
        <taxon>Desulfallaceae</taxon>
        <taxon>Desulfoscipio</taxon>
    </lineage>
</organism>
<reference evidence="2 3" key="1">
    <citation type="submission" date="2012-01" db="EMBL/GenBank/DDBJ databases">
        <title>Complete sequence of Desulfotomaculum gibsoniae DSM 7213.</title>
        <authorList>
            <consortium name="US DOE Joint Genome Institute"/>
            <person name="Lucas S."/>
            <person name="Han J."/>
            <person name="Lapidus A."/>
            <person name="Cheng J.-F."/>
            <person name="Goodwin L."/>
            <person name="Pitluck S."/>
            <person name="Peters L."/>
            <person name="Ovchinnikova G."/>
            <person name="Teshima H."/>
            <person name="Detter J.C."/>
            <person name="Han C."/>
            <person name="Tapia R."/>
            <person name="Land M."/>
            <person name="Hauser L."/>
            <person name="Kyrpides N."/>
            <person name="Ivanova N."/>
            <person name="Pagani I."/>
            <person name="Parshina S."/>
            <person name="Plugge C."/>
            <person name="Muyzer G."/>
            <person name="Kuever J."/>
            <person name="Ivanova A."/>
            <person name="Nazina T."/>
            <person name="Klenk H.-P."/>
            <person name="Brambilla E."/>
            <person name="Spring S."/>
            <person name="Stams A.F."/>
            <person name="Woyke T."/>
        </authorList>
    </citation>
    <scope>NUCLEOTIDE SEQUENCE [LARGE SCALE GENOMIC DNA]</scope>
    <source>
        <strain evidence="2 3">DSM 7213</strain>
    </source>
</reference>
<keyword evidence="3" id="KW-1185">Reference proteome</keyword>
<evidence type="ECO:0000313" key="3">
    <source>
        <dbReference type="Proteomes" id="UP000013520"/>
    </source>
</evidence>
<feature type="transmembrane region" description="Helical" evidence="1">
    <location>
        <begin position="39"/>
        <end position="58"/>
    </location>
</feature>
<feature type="transmembrane region" description="Helical" evidence="1">
    <location>
        <begin position="6"/>
        <end position="27"/>
    </location>
</feature>
<gene>
    <name evidence="2" type="ORF">Desgi_1228</name>
</gene>
<accession>R4KDT7</accession>
<keyword evidence="1" id="KW-0472">Membrane</keyword>
<dbReference type="RefSeq" id="WP_006523767.1">
    <property type="nucleotide sequence ID" value="NC_021184.1"/>
</dbReference>
<proteinExistence type="predicted"/>
<name>R4KDT7_9FIRM</name>
<keyword evidence="1" id="KW-0812">Transmembrane</keyword>
<evidence type="ECO:0000256" key="1">
    <source>
        <dbReference type="SAM" id="Phobius"/>
    </source>
</evidence>
<sequence length="71" mass="8187">MDLFIGGLTIIVVLLVITGLTLLIDKFRENKLKIKQKNWWLITHIIFMFFGVCISSSLKNKTQEQCCAMIL</sequence>
<dbReference type="KEGG" id="dgi:Desgi_1228"/>
<protein>
    <submittedName>
        <fullName evidence="2">Uncharacterized protein</fullName>
    </submittedName>
</protein>